<reference evidence="1 2" key="1">
    <citation type="submission" date="2021-01" db="EMBL/GenBank/DDBJ databases">
        <title>Genome public.</title>
        <authorList>
            <person name="Liu C."/>
            <person name="Sun Q."/>
        </authorList>
    </citation>
    <scope>NUCLEOTIDE SEQUENCE [LARGE SCALE GENOMIC DNA]</scope>
    <source>
        <strain evidence="1 2">YIM B02564</strain>
    </source>
</reference>
<evidence type="ECO:0000313" key="1">
    <source>
        <dbReference type="EMBL" id="MBL4950987.1"/>
    </source>
</evidence>
<evidence type="ECO:0008006" key="3">
    <source>
        <dbReference type="Google" id="ProtNLM"/>
    </source>
</evidence>
<keyword evidence="2" id="KW-1185">Reference proteome</keyword>
<gene>
    <name evidence="1" type="ORF">JK635_01875</name>
</gene>
<accession>A0ABS1TI88</accession>
<dbReference type="Proteomes" id="UP000623967">
    <property type="component" value="Unassembled WGS sequence"/>
</dbReference>
<dbReference type="RefSeq" id="WP_202651892.1">
    <property type="nucleotide sequence ID" value="NZ_JAESWB010000025.1"/>
</dbReference>
<dbReference type="EMBL" id="JAESWB010000025">
    <property type="protein sequence ID" value="MBL4950987.1"/>
    <property type="molecule type" value="Genomic_DNA"/>
</dbReference>
<protein>
    <recommendedName>
        <fullName evidence="3">DUF3168 domain-containing protein</fullName>
    </recommendedName>
</protein>
<evidence type="ECO:0000313" key="2">
    <source>
        <dbReference type="Proteomes" id="UP000623967"/>
    </source>
</evidence>
<organism evidence="1 2">
    <name type="scientific">Neobacillus paridis</name>
    <dbReference type="NCBI Taxonomy" id="2803862"/>
    <lineage>
        <taxon>Bacteria</taxon>
        <taxon>Bacillati</taxon>
        <taxon>Bacillota</taxon>
        <taxon>Bacilli</taxon>
        <taxon>Bacillales</taxon>
        <taxon>Bacillaceae</taxon>
        <taxon>Neobacillus</taxon>
    </lineage>
</organism>
<sequence>MGMYDDFLSIIKYLKSDEQLLRLLYYPPDNGNDIVDPLDINLPNILDMDIEERSKITNLRIMKSAKVTDLENDSICRLYIYAGRRSPTNYNYLFANQELVIDILCHSNFENGDLRSTRITDRLNELFCQENLVGIGKMNFIGARQINAPYEYTGYQIVFEYSTFKR</sequence>
<proteinExistence type="predicted"/>
<comment type="caution">
    <text evidence="1">The sequence shown here is derived from an EMBL/GenBank/DDBJ whole genome shotgun (WGS) entry which is preliminary data.</text>
</comment>
<name>A0ABS1TI88_9BACI</name>